<protein>
    <recommendedName>
        <fullName evidence="1">Sulfur carrier protein FdhD</fullName>
    </recommendedName>
</protein>
<dbReference type="Pfam" id="PF02634">
    <property type="entry name" value="FdhD-NarQ"/>
    <property type="match status" value="1"/>
</dbReference>
<comment type="caution">
    <text evidence="1">Lacks conserved residue(s) required for the propagation of feature annotation.</text>
</comment>
<reference evidence="2 3" key="1">
    <citation type="submission" date="2018-10" db="EMBL/GenBank/DDBJ databases">
        <title>Genomic Encyclopedia of Type Strains, Phase IV (KMG-IV): sequencing the most valuable type-strain genomes for metagenomic binning, comparative biology and taxonomic classification.</title>
        <authorList>
            <person name="Goeker M."/>
        </authorList>
    </citation>
    <scope>NUCLEOTIDE SEQUENCE [LARGE SCALE GENOMIC DNA]</scope>
    <source>
        <strain evidence="2 3">DSM 15521</strain>
    </source>
</reference>
<dbReference type="PANTHER" id="PTHR30592">
    <property type="entry name" value="FORMATE DEHYDROGENASE"/>
    <property type="match status" value="1"/>
</dbReference>
<organism evidence="2 3">
    <name type="scientific">Thermovibrio guaymasensis</name>
    <dbReference type="NCBI Taxonomy" id="240167"/>
    <lineage>
        <taxon>Bacteria</taxon>
        <taxon>Pseudomonadati</taxon>
        <taxon>Aquificota</taxon>
        <taxon>Aquificia</taxon>
        <taxon>Desulfurobacteriales</taxon>
        <taxon>Desulfurobacteriaceae</taxon>
        <taxon>Thermovibrio</taxon>
    </lineage>
</organism>
<dbReference type="GO" id="GO:0006777">
    <property type="term" value="P:Mo-molybdopterin cofactor biosynthetic process"/>
    <property type="evidence" value="ECO:0007669"/>
    <property type="project" value="UniProtKB-UniRule"/>
</dbReference>
<dbReference type="Proteomes" id="UP000280881">
    <property type="component" value="Unassembled WGS sequence"/>
</dbReference>
<feature type="active site" description="Cysteine persulfide intermediate" evidence="1">
    <location>
        <position position="100"/>
    </location>
</feature>
<comment type="subcellular location">
    <subcellularLocation>
        <location evidence="1">Cytoplasm</location>
    </subcellularLocation>
</comment>
<evidence type="ECO:0000256" key="1">
    <source>
        <dbReference type="HAMAP-Rule" id="MF_00187"/>
    </source>
</evidence>
<comment type="function">
    <text evidence="1">Required for formate dehydrogenase (FDH) activity. Acts as a sulfur carrier protein that transfers sulfur from IscS to the molybdenum cofactor prior to its insertion into FDH.</text>
</comment>
<dbReference type="SUPFAM" id="SSF53927">
    <property type="entry name" value="Cytidine deaminase-like"/>
    <property type="match status" value="1"/>
</dbReference>
<evidence type="ECO:0000313" key="2">
    <source>
        <dbReference type="EMBL" id="RKQ63454.1"/>
    </source>
</evidence>
<dbReference type="Gene3D" id="3.10.20.10">
    <property type="match status" value="1"/>
</dbReference>
<dbReference type="InterPro" id="IPR016193">
    <property type="entry name" value="Cytidine_deaminase-like"/>
</dbReference>
<dbReference type="Gene3D" id="3.40.140.10">
    <property type="entry name" value="Cytidine Deaminase, domain 2"/>
    <property type="match status" value="1"/>
</dbReference>
<dbReference type="HAMAP" id="MF_00187">
    <property type="entry name" value="FdhD"/>
    <property type="match status" value="1"/>
</dbReference>
<evidence type="ECO:0000313" key="3">
    <source>
        <dbReference type="Proteomes" id="UP000280881"/>
    </source>
</evidence>
<comment type="caution">
    <text evidence="2">The sequence shown here is derived from an EMBL/GenBank/DDBJ whole genome shotgun (WGS) entry which is preliminary data.</text>
</comment>
<keyword evidence="3" id="KW-1185">Reference proteome</keyword>
<dbReference type="OrthoDB" id="9782042at2"/>
<dbReference type="EMBL" id="RBIE01000001">
    <property type="protein sequence ID" value="RKQ63454.1"/>
    <property type="molecule type" value="Genomic_DNA"/>
</dbReference>
<keyword evidence="1" id="KW-0501">Molybdenum cofactor biosynthesis</keyword>
<dbReference type="AlphaFoldDB" id="A0A420W827"/>
<dbReference type="InterPro" id="IPR003786">
    <property type="entry name" value="FdhD"/>
</dbReference>
<accession>A0A420W827</accession>
<dbReference type="RefSeq" id="WP_121169700.1">
    <property type="nucleotide sequence ID" value="NZ_RBIE01000001.1"/>
</dbReference>
<name>A0A420W827_9BACT</name>
<gene>
    <name evidence="1" type="primary">fdhD</name>
    <name evidence="2" type="ORF">C7457_0325</name>
</gene>
<dbReference type="NCBIfam" id="TIGR00129">
    <property type="entry name" value="fdhD_narQ"/>
    <property type="match status" value="1"/>
</dbReference>
<dbReference type="GO" id="GO:0005737">
    <property type="term" value="C:cytoplasm"/>
    <property type="evidence" value="ECO:0007669"/>
    <property type="project" value="UniProtKB-SubCell"/>
</dbReference>
<comment type="similarity">
    <text evidence="1">Belongs to the FdhD family.</text>
</comment>
<dbReference type="PIRSF" id="PIRSF015626">
    <property type="entry name" value="FdhD"/>
    <property type="match status" value="1"/>
</dbReference>
<dbReference type="GO" id="GO:0097163">
    <property type="term" value="F:sulfur carrier activity"/>
    <property type="evidence" value="ECO:0007669"/>
    <property type="project" value="UniProtKB-UniRule"/>
</dbReference>
<keyword evidence="1" id="KW-0963">Cytoplasm</keyword>
<proteinExistence type="inferred from homology"/>
<dbReference type="PANTHER" id="PTHR30592:SF4">
    <property type="entry name" value="SULFUR CARRIER PROTEIN FDHD"/>
    <property type="match status" value="1"/>
</dbReference>
<sequence>MDLYSKHKTLEIVPDSQFELEEFVVTEVPYKVFLNDQLIGSSMVLPCNLEEFGIGFLFSQGYIQKPEDIEGVRVCEKGGIFVYTKNKKVEKKEVIVTSGCGGTGKISRDMLERPFEGVQEYRIKLSEIDELIKETLRRNEVGNLTHCAHACGFWSERGFEAFYADVGRHNAVDKVVGAILLKKLPPRGAIYTTGRLTSDMVLKCARIGIPIVISRTATSSLGLEIAKRADVTLICYARPGRLNIFNRPDRVIREE</sequence>
<dbReference type="GO" id="GO:0016783">
    <property type="term" value="F:sulfurtransferase activity"/>
    <property type="evidence" value="ECO:0007669"/>
    <property type="project" value="InterPro"/>
</dbReference>